<comment type="caution">
    <text evidence="1">The sequence shown here is derived from an EMBL/GenBank/DDBJ whole genome shotgun (WGS) entry which is preliminary data.</text>
</comment>
<evidence type="ECO:0000313" key="1">
    <source>
        <dbReference type="EMBL" id="KAI5650369.1"/>
    </source>
</evidence>
<keyword evidence="2" id="KW-1185">Reference proteome</keyword>
<dbReference type="Proteomes" id="UP001060085">
    <property type="component" value="Linkage Group LG08"/>
</dbReference>
<name>A0ACB9ZTE8_CATRO</name>
<dbReference type="EMBL" id="CM044708">
    <property type="protein sequence ID" value="KAI5650369.1"/>
    <property type="molecule type" value="Genomic_DNA"/>
</dbReference>
<gene>
    <name evidence="1" type="ORF">M9H77_36374</name>
</gene>
<sequence length="132" mass="15380">MDENILLQKQVTALRRGKWPTQLAREFITHLLFECKIFGQGNLTDEEEETLNNIELFDSFKPFYVMDFIDKETDREDEVQLPTAMETESSNGKMSAEPRKSQEFTRKIMKKAFSIGKKSSITFLDSKIKAME</sequence>
<organism evidence="1 2">
    <name type="scientific">Catharanthus roseus</name>
    <name type="common">Madagascar periwinkle</name>
    <name type="synonym">Vinca rosea</name>
    <dbReference type="NCBI Taxonomy" id="4058"/>
    <lineage>
        <taxon>Eukaryota</taxon>
        <taxon>Viridiplantae</taxon>
        <taxon>Streptophyta</taxon>
        <taxon>Embryophyta</taxon>
        <taxon>Tracheophyta</taxon>
        <taxon>Spermatophyta</taxon>
        <taxon>Magnoliopsida</taxon>
        <taxon>eudicotyledons</taxon>
        <taxon>Gunneridae</taxon>
        <taxon>Pentapetalae</taxon>
        <taxon>asterids</taxon>
        <taxon>lamiids</taxon>
        <taxon>Gentianales</taxon>
        <taxon>Apocynaceae</taxon>
        <taxon>Rauvolfioideae</taxon>
        <taxon>Vinceae</taxon>
        <taxon>Catharanthinae</taxon>
        <taxon>Catharanthus</taxon>
    </lineage>
</organism>
<proteinExistence type="predicted"/>
<evidence type="ECO:0000313" key="2">
    <source>
        <dbReference type="Proteomes" id="UP001060085"/>
    </source>
</evidence>
<accession>A0ACB9ZTE8</accession>
<reference evidence="2" key="1">
    <citation type="journal article" date="2023" name="Nat. Plants">
        <title>Single-cell RNA sequencing provides a high-resolution roadmap for understanding the multicellular compartmentation of specialized metabolism.</title>
        <authorList>
            <person name="Sun S."/>
            <person name="Shen X."/>
            <person name="Li Y."/>
            <person name="Li Y."/>
            <person name="Wang S."/>
            <person name="Li R."/>
            <person name="Zhang H."/>
            <person name="Shen G."/>
            <person name="Guo B."/>
            <person name="Wei J."/>
            <person name="Xu J."/>
            <person name="St-Pierre B."/>
            <person name="Chen S."/>
            <person name="Sun C."/>
        </authorList>
    </citation>
    <scope>NUCLEOTIDE SEQUENCE [LARGE SCALE GENOMIC DNA]</scope>
</reference>
<protein>
    <submittedName>
        <fullName evidence="1">Uncharacterized protein</fullName>
    </submittedName>
</protein>